<protein>
    <submittedName>
        <fullName evidence="5">Outer membrane beta-barrel protein</fullName>
    </submittedName>
</protein>
<dbReference type="Pfam" id="PF13505">
    <property type="entry name" value="OMP_b-brl"/>
    <property type="match status" value="1"/>
</dbReference>
<dbReference type="SUPFAM" id="SSF56925">
    <property type="entry name" value="OMPA-like"/>
    <property type="match status" value="1"/>
</dbReference>
<evidence type="ECO:0000259" key="4">
    <source>
        <dbReference type="Pfam" id="PF13505"/>
    </source>
</evidence>
<dbReference type="EMBL" id="VVIW01000004">
    <property type="protein sequence ID" value="NHZ40598.1"/>
    <property type="molecule type" value="Genomic_DNA"/>
</dbReference>
<dbReference type="Proteomes" id="UP000819052">
    <property type="component" value="Unassembled WGS sequence"/>
</dbReference>
<dbReference type="InterPro" id="IPR027385">
    <property type="entry name" value="Beta-barrel_OMP"/>
</dbReference>
<proteinExistence type="predicted"/>
<feature type="signal peptide" evidence="3">
    <location>
        <begin position="1"/>
        <end position="21"/>
    </location>
</feature>
<gene>
    <name evidence="5" type="ORF">F1609_10595</name>
</gene>
<sequence>MPTTPLLAAFLLTLFSGAASAASYGDTSPIYAGGAAGRMQLSAPCGGAEACKGQDNGSAKLFAGFNFAPFSAWQGSELTSSVELVGYRSGKMSLARERGAASLRGAGLSYRISSRETDALSVHARAGLARLSGKFDGVSNASAGVTGGLGMAYALDKHLSLTADYDVFKAGVGALARTHVHLLTLGAAWKF</sequence>
<comment type="caution">
    <text evidence="5">The sequence shown here is derived from an EMBL/GenBank/DDBJ whole genome shotgun (WGS) entry which is preliminary data.</text>
</comment>
<name>A0ABX0M1V2_9BURK</name>
<feature type="chain" id="PRO_5045539057" evidence="3">
    <location>
        <begin position="22"/>
        <end position="191"/>
    </location>
</feature>
<dbReference type="Gene3D" id="2.40.160.20">
    <property type="match status" value="1"/>
</dbReference>
<dbReference type="RefSeq" id="WP_167076390.1">
    <property type="nucleotide sequence ID" value="NZ_VVIW01000004.1"/>
</dbReference>
<reference evidence="5 6" key="1">
    <citation type="submission" date="2019-09" db="EMBL/GenBank/DDBJ databases">
        <title>Taxonomy of Antarctic Massilia spp.: description of Massilia rubra sp. nov., Massilia aquatica sp. nov., Massilia mucilaginosa sp. nov., Massilia frigida sp. nov. isolated from streams, lakes and regoliths.</title>
        <authorList>
            <person name="Holochova P."/>
            <person name="Sedlacek I."/>
            <person name="Kralova S."/>
            <person name="Maslanova I."/>
            <person name="Busse H.-J."/>
            <person name="Stankova E."/>
            <person name="Vrbovska V."/>
            <person name="Kovarovic V."/>
            <person name="Bartak M."/>
            <person name="Svec P."/>
            <person name="Pantucek R."/>
        </authorList>
    </citation>
    <scope>NUCLEOTIDE SEQUENCE [LARGE SCALE GENOMIC DNA]</scope>
    <source>
        <strain evidence="5 6">CCM 8693</strain>
    </source>
</reference>
<evidence type="ECO:0000313" key="5">
    <source>
        <dbReference type="EMBL" id="NHZ40598.1"/>
    </source>
</evidence>
<comment type="subcellular location">
    <subcellularLocation>
        <location evidence="1">Cell outer membrane</location>
    </subcellularLocation>
</comment>
<dbReference type="InterPro" id="IPR011250">
    <property type="entry name" value="OMP/PagP_B-barrel"/>
</dbReference>
<keyword evidence="6" id="KW-1185">Reference proteome</keyword>
<evidence type="ECO:0000313" key="6">
    <source>
        <dbReference type="Proteomes" id="UP000819052"/>
    </source>
</evidence>
<evidence type="ECO:0000256" key="1">
    <source>
        <dbReference type="ARBA" id="ARBA00004442"/>
    </source>
</evidence>
<accession>A0ABX0M1V2</accession>
<evidence type="ECO:0000256" key="2">
    <source>
        <dbReference type="ARBA" id="ARBA00022729"/>
    </source>
</evidence>
<feature type="domain" description="Outer membrane protein beta-barrel" evidence="4">
    <location>
        <begin position="10"/>
        <end position="191"/>
    </location>
</feature>
<evidence type="ECO:0000256" key="3">
    <source>
        <dbReference type="SAM" id="SignalP"/>
    </source>
</evidence>
<organism evidence="5 6">
    <name type="scientific">Massilia aquatica</name>
    <dbReference type="NCBI Taxonomy" id="2609000"/>
    <lineage>
        <taxon>Bacteria</taxon>
        <taxon>Pseudomonadati</taxon>
        <taxon>Pseudomonadota</taxon>
        <taxon>Betaproteobacteria</taxon>
        <taxon>Burkholderiales</taxon>
        <taxon>Oxalobacteraceae</taxon>
        <taxon>Telluria group</taxon>
        <taxon>Massilia</taxon>
    </lineage>
</organism>
<keyword evidence="2 3" id="KW-0732">Signal</keyword>